<dbReference type="GO" id="GO:0004803">
    <property type="term" value="F:transposase activity"/>
    <property type="evidence" value="ECO:0007669"/>
    <property type="project" value="InterPro"/>
</dbReference>
<dbReference type="InterPro" id="IPR002686">
    <property type="entry name" value="Transposase_17"/>
</dbReference>
<proteinExistence type="predicted"/>
<dbReference type="SUPFAM" id="SSF143422">
    <property type="entry name" value="Transposase IS200-like"/>
    <property type="match status" value="1"/>
</dbReference>
<gene>
    <name evidence="2" type="ORF">MPNT_100014</name>
</gene>
<dbReference type="AlphaFoldDB" id="A0A8J2BMT5"/>
<dbReference type="Proteomes" id="UP000663859">
    <property type="component" value="Unassembled WGS sequence"/>
</dbReference>
<dbReference type="Pfam" id="PF01797">
    <property type="entry name" value="Y1_Tnp"/>
    <property type="match status" value="1"/>
</dbReference>
<dbReference type="GO" id="GO:0006313">
    <property type="term" value="P:DNA transposition"/>
    <property type="evidence" value="ECO:0007669"/>
    <property type="project" value="InterPro"/>
</dbReference>
<keyword evidence="3" id="KW-1185">Reference proteome</keyword>
<evidence type="ECO:0000313" key="3">
    <source>
        <dbReference type="Proteomes" id="UP000663859"/>
    </source>
</evidence>
<reference evidence="2" key="1">
    <citation type="submission" date="2021-02" db="EMBL/GenBank/DDBJ databases">
        <authorList>
            <person name="Cremers G."/>
            <person name="Picone N."/>
        </authorList>
    </citation>
    <scope>NUCLEOTIDE SEQUENCE</scope>
    <source>
        <strain evidence="2">PQ17</strain>
    </source>
</reference>
<protein>
    <recommendedName>
        <fullName evidence="1">Transposase IS200-like domain-containing protein</fullName>
    </recommendedName>
</protein>
<dbReference type="Gene3D" id="3.30.70.1290">
    <property type="entry name" value="Transposase IS200-like"/>
    <property type="match status" value="1"/>
</dbReference>
<dbReference type="RefSeq" id="WP_174582680.1">
    <property type="nucleotide sequence ID" value="NZ_CAJNOB010000002.1"/>
</dbReference>
<dbReference type="InterPro" id="IPR036515">
    <property type="entry name" value="Transposase_17_sf"/>
</dbReference>
<evidence type="ECO:0000313" key="2">
    <source>
        <dbReference type="EMBL" id="CAF0691342.1"/>
    </source>
</evidence>
<comment type="caution">
    <text evidence="2">The sequence shown here is derived from an EMBL/GenBank/DDBJ whole genome shotgun (WGS) entry which is preliminary data.</text>
</comment>
<accession>A0A8J2BMT5</accession>
<name>A0A8J2BMT5_9BACT</name>
<sequence>MISQEVQPDDIHLFVGIPVAIAVADAVKVRKGVTATRWFQRFPEVKNRGCGAVSRGRHRTTFGRRPK</sequence>
<dbReference type="EMBL" id="CAJNOB010000002">
    <property type="protein sequence ID" value="CAF0691342.1"/>
    <property type="molecule type" value="Genomic_DNA"/>
</dbReference>
<dbReference type="GO" id="GO:0003677">
    <property type="term" value="F:DNA binding"/>
    <property type="evidence" value="ECO:0007669"/>
    <property type="project" value="InterPro"/>
</dbReference>
<feature type="domain" description="Transposase IS200-like" evidence="1">
    <location>
        <begin position="3"/>
        <end position="50"/>
    </location>
</feature>
<organism evidence="2 3">
    <name type="scientific">Candidatus Methylacidithermus pantelleriae</name>
    <dbReference type="NCBI Taxonomy" id="2744239"/>
    <lineage>
        <taxon>Bacteria</taxon>
        <taxon>Pseudomonadati</taxon>
        <taxon>Verrucomicrobiota</taxon>
        <taxon>Methylacidiphilae</taxon>
        <taxon>Methylacidiphilales</taxon>
        <taxon>Methylacidiphilaceae</taxon>
        <taxon>Candidatus Methylacidithermus</taxon>
    </lineage>
</organism>
<evidence type="ECO:0000259" key="1">
    <source>
        <dbReference type="Pfam" id="PF01797"/>
    </source>
</evidence>